<gene>
    <name evidence="2" type="ORF">FYJ45_07460</name>
</gene>
<dbReference type="PANTHER" id="PTHR47406">
    <property type="entry name" value="COAGULATION FACTOR 5/8 TYPE, C-TERMINAL"/>
    <property type="match status" value="1"/>
</dbReference>
<name>A0A6N7WF75_9FIRM</name>
<dbReference type="GO" id="GO:0016787">
    <property type="term" value="F:hydrolase activity"/>
    <property type="evidence" value="ECO:0007669"/>
    <property type="project" value="UniProtKB-KW"/>
</dbReference>
<dbReference type="GO" id="GO:0005975">
    <property type="term" value="P:carbohydrate metabolic process"/>
    <property type="evidence" value="ECO:0007669"/>
    <property type="project" value="UniProtKB-ARBA"/>
</dbReference>
<comment type="caution">
    <text evidence="2">The sequence shown here is derived from an EMBL/GenBank/DDBJ whole genome shotgun (WGS) entry which is preliminary data.</text>
</comment>
<dbReference type="Pfam" id="PF16126">
    <property type="entry name" value="DUF4838"/>
    <property type="match status" value="1"/>
</dbReference>
<evidence type="ECO:0000256" key="1">
    <source>
        <dbReference type="ARBA" id="ARBA00022801"/>
    </source>
</evidence>
<organism evidence="2 3">
    <name type="scientific">Eisenbergiella porci</name>
    <dbReference type="NCBI Taxonomy" id="2652274"/>
    <lineage>
        <taxon>Bacteria</taxon>
        <taxon>Bacillati</taxon>
        <taxon>Bacillota</taxon>
        <taxon>Clostridia</taxon>
        <taxon>Lachnospirales</taxon>
        <taxon>Lachnospiraceae</taxon>
        <taxon>Eisenbergiella</taxon>
    </lineage>
</organism>
<evidence type="ECO:0000313" key="2">
    <source>
        <dbReference type="EMBL" id="MSS88138.1"/>
    </source>
</evidence>
<dbReference type="GeneID" id="86052899"/>
<protein>
    <submittedName>
        <fullName evidence="2">DUF4838 domain-containing protein</fullName>
    </submittedName>
</protein>
<sequence>MDSKDIIVEIQQELQQSEQDRKIICFSREELLRYLPAILTSPPEICRVSFELAQEKLRFDGFHLLCSESRISIRAGQARGILHGVYELLRQLGCDFMFPGRHRQRLAHRDKLLSGIDIKKEPWIEYRGFCFYNTTQRTLSETLDVVDWMAKNGYNFLLTSIHRPDDTFIGEHAILWDEIGDILLPELQKRGIVIDMSEHATDYFFSRKELFVRHPEWFALKNGHRQPLQICYSNEEAVEAYGDSLARFSADKPWFTFMGSWPLDGGDYCECDACRDPLRIYRANMRIAEKIKQVRPDLTLEHLAYTPQSFVCPEEELPENMSVLVCSVRNQTAYDWACTAKKGGGAFYFEYGTGDHYRQCSCLTLNPYHCREIVNTMASYGYRGIVSLYLPVTSWWQASINYWYLRRFYYDPTADVESLTQELAELLFGPEKKKRWRIWLCRYTRSCKTGIYGAAWSRGMMDFTDILETGMSIWMNCISDSLKMHGNP</sequence>
<dbReference type="Proteomes" id="UP000436047">
    <property type="component" value="Unassembled WGS sequence"/>
</dbReference>
<dbReference type="PANTHER" id="PTHR47406:SF2">
    <property type="entry name" value="ALPHA GLUCURONIDASE N-TERMINAL DOMAIN-CONTAINING PROTEIN"/>
    <property type="match status" value="1"/>
</dbReference>
<keyword evidence="1" id="KW-0378">Hydrolase</keyword>
<evidence type="ECO:0000313" key="3">
    <source>
        <dbReference type="Proteomes" id="UP000436047"/>
    </source>
</evidence>
<keyword evidence="3" id="KW-1185">Reference proteome</keyword>
<dbReference type="RefSeq" id="WP_154464101.1">
    <property type="nucleotide sequence ID" value="NZ_JAXDZL010000017.1"/>
</dbReference>
<dbReference type="SUPFAM" id="SSF55545">
    <property type="entry name" value="beta-N-acetylhexosaminidase-like domain"/>
    <property type="match status" value="1"/>
</dbReference>
<dbReference type="AlphaFoldDB" id="A0A6N7WF75"/>
<dbReference type="InterPro" id="IPR032287">
    <property type="entry name" value="DUF4838"/>
</dbReference>
<reference evidence="2 3" key="1">
    <citation type="submission" date="2019-08" db="EMBL/GenBank/DDBJ databases">
        <title>In-depth cultivation of the pig gut microbiome towards novel bacterial diversity and tailored functional studies.</title>
        <authorList>
            <person name="Wylensek D."/>
            <person name="Hitch T.C.A."/>
            <person name="Clavel T."/>
        </authorList>
    </citation>
    <scope>NUCLEOTIDE SEQUENCE [LARGE SCALE GENOMIC DNA]</scope>
    <source>
        <strain evidence="2 3">WCA-389-WT-23B</strain>
    </source>
</reference>
<proteinExistence type="predicted"/>
<accession>A0A6N7WF75</accession>
<dbReference type="InterPro" id="IPR029018">
    <property type="entry name" value="Hex-like_dom2"/>
</dbReference>
<dbReference type="EMBL" id="VUMI01000009">
    <property type="protein sequence ID" value="MSS88138.1"/>
    <property type="molecule type" value="Genomic_DNA"/>
</dbReference>